<keyword evidence="3" id="KW-1185">Reference proteome</keyword>
<gene>
    <name evidence="2" type="ORF">AYR66_12510</name>
</gene>
<sequence>MKNDEQIIRMLINEWQTASAEGNLQRLSELMDEDVIFLMPGQQPMRGRQAYMEAFSEGMKHYRIESEGEIKELHVTNDLAYCWTHLTVTVTPHREGLPMRRSGNSLSILRKSPEAGWVIVRDANMLTPEPVSMFS</sequence>
<proteinExistence type="predicted"/>
<dbReference type="NCBIfam" id="TIGR02246">
    <property type="entry name" value="SgcJ/EcaC family oxidoreductase"/>
    <property type="match status" value="1"/>
</dbReference>
<dbReference type="AlphaFoldDB" id="A0A254TC10"/>
<dbReference type="InterPro" id="IPR032710">
    <property type="entry name" value="NTF2-like_dom_sf"/>
</dbReference>
<protein>
    <recommendedName>
        <fullName evidence="1">DUF4440 domain-containing protein</fullName>
    </recommendedName>
</protein>
<evidence type="ECO:0000313" key="3">
    <source>
        <dbReference type="Proteomes" id="UP000197535"/>
    </source>
</evidence>
<dbReference type="Gene3D" id="3.10.450.50">
    <property type="match status" value="1"/>
</dbReference>
<dbReference type="Pfam" id="PF14534">
    <property type="entry name" value="DUF4440"/>
    <property type="match status" value="1"/>
</dbReference>
<dbReference type="InterPro" id="IPR027843">
    <property type="entry name" value="DUF4440"/>
</dbReference>
<dbReference type="EMBL" id="LSTO01000001">
    <property type="protein sequence ID" value="OWW20196.1"/>
    <property type="molecule type" value="Genomic_DNA"/>
</dbReference>
<comment type="caution">
    <text evidence="2">The sequence shown here is derived from an EMBL/GenBank/DDBJ whole genome shotgun (WGS) entry which is preliminary data.</text>
</comment>
<dbReference type="Proteomes" id="UP000197535">
    <property type="component" value="Unassembled WGS sequence"/>
</dbReference>
<name>A0A254TC10_9BURK</name>
<reference evidence="2 3" key="1">
    <citation type="submission" date="2016-02" db="EMBL/GenBank/DDBJ databases">
        <authorList>
            <person name="Wen L."/>
            <person name="He K."/>
            <person name="Yang H."/>
        </authorList>
    </citation>
    <scope>NUCLEOTIDE SEQUENCE [LARGE SCALE GENOMIC DNA]</scope>
    <source>
        <strain evidence="2 3">TSA40</strain>
    </source>
</reference>
<feature type="domain" description="DUF4440" evidence="1">
    <location>
        <begin position="8"/>
        <end position="119"/>
    </location>
</feature>
<accession>A0A254TC10</accession>
<evidence type="ECO:0000313" key="2">
    <source>
        <dbReference type="EMBL" id="OWW20196.1"/>
    </source>
</evidence>
<dbReference type="InterPro" id="IPR011944">
    <property type="entry name" value="Steroid_delta5-4_isomerase"/>
</dbReference>
<dbReference type="RefSeq" id="WP_088707083.1">
    <property type="nucleotide sequence ID" value="NZ_LSTO01000001.1"/>
</dbReference>
<dbReference type="OrthoDB" id="213636at2"/>
<dbReference type="SUPFAM" id="SSF54427">
    <property type="entry name" value="NTF2-like"/>
    <property type="match status" value="1"/>
</dbReference>
<organism evidence="2 3">
    <name type="scientific">Noviherbaspirillum denitrificans</name>
    <dbReference type="NCBI Taxonomy" id="1968433"/>
    <lineage>
        <taxon>Bacteria</taxon>
        <taxon>Pseudomonadati</taxon>
        <taxon>Pseudomonadota</taxon>
        <taxon>Betaproteobacteria</taxon>
        <taxon>Burkholderiales</taxon>
        <taxon>Oxalobacteraceae</taxon>
        <taxon>Noviherbaspirillum</taxon>
    </lineage>
</organism>
<evidence type="ECO:0000259" key="1">
    <source>
        <dbReference type="Pfam" id="PF14534"/>
    </source>
</evidence>